<dbReference type="AlphaFoldDB" id="A0A225DRU1"/>
<evidence type="ECO:0000313" key="5">
    <source>
        <dbReference type="EMBL" id="OWK39105.1"/>
    </source>
</evidence>
<reference evidence="6" key="1">
    <citation type="submission" date="2017-06" db="EMBL/GenBank/DDBJ databases">
        <title>Genome analysis of Fimbriiglobus ruber SP5, the first member of the order Planctomycetales with confirmed chitinolytic capability.</title>
        <authorList>
            <person name="Ravin N.V."/>
            <person name="Rakitin A.L."/>
            <person name="Ivanova A.A."/>
            <person name="Beletsky A.V."/>
            <person name="Kulichevskaya I.S."/>
            <person name="Mardanov A.V."/>
            <person name="Dedysh S.N."/>
        </authorList>
    </citation>
    <scope>NUCLEOTIDE SEQUENCE [LARGE SCALE GENOMIC DNA]</scope>
    <source>
        <strain evidence="6">SP5</strain>
    </source>
</reference>
<evidence type="ECO:0000256" key="2">
    <source>
        <dbReference type="ARBA" id="ARBA00023082"/>
    </source>
</evidence>
<protein>
    <recommendedName>
        <fullName evidence="4">RNA polymerase sigma-70 ECF-like HTH domain-containing protein</fullName>
    </recommendedName>
</protein>
<dbReference type="SUPFAM" id="SSF88659">
    <property type="entry name" value="Sigma3 and sigma4 domains of RNA polymerase sigma factors"/>
    <property type="match status" value="1"/>
</dbReference>
<name>A0A225DRU1_9BACT</name>
<dbReference type="Gene3D" id="1.10.10.10">
    <property type="entry name" value="Winged helix-like DNA-binding domain superfamily/Winged helix DNA-binding domain"/>
    <property type="match status" value="1"/>
</dbReference>
<proteinExistence type="predicted"/>
<evidence type="ECO:0000256" key="1">
    <source>
        <dbReference type="ARBA" id="ARBA00023015"/>
    </source>
</evidence>
<dbReference type="NCBIfam" id="TIGR02937">
    <property type="entry name" value="sigma70-ECF"/>
    <property type="match status" value="1"/>
</dbReference>
<keyword evidence="3" id="KW-0804">Transcription</keyword>
<dbReference type="InterPro" id="IPR011517">
    <property type="entry name" value="RNA_pol_sigma70_ECF-like"/>
</dbReference>
<keyword evidence="2" id="KW-0731">Sigma factor</keyword>
<dbReference type="InterPro" id="IPR014284">
    <property type="entry name" value="RNA_pol_sigma-70_dom"/>
</dbReference>
<keyword evidence="1" id="KW-0805">Transcription regulation</keyword>
<dbReference type="GO" id="GO:0006352">
    <property type="term" value="P:DNA-templated transcription initiation"/>
    <property type="evidence" value="ECO:0007669"/>
    <property type="project" value="InterPro"/>
</dbReference>
<dbReference type="EMBL" id="NIDE01000011">
    <property type="protein sequence ID" value="OWK39105.1"/>
    <property type="molecule type" value="Genomic_DNA"/>
</dbReference>
<comment type="caution">
    <text evidence="5">The sequence shown here is derived from an EMBL/GenBank/DDBJ whole genome shotgun (WGS) entry which is preliminary data.</text>
</comment>
<gene>
    <name evidence="5" type="ORF">FRUB_06187</name>
</gene>
<dbReference type="PANTHER" id="PTHR43133">
    <property type="entry name" value="RNA POLYMERASE ECF-TYPE SIGMA FACTO"/>
    <property type="match status" value="1"/>
</dbReference>
<evidence type="ECO:0000313" key="6">
    <source>
        <dbReference type="Proteomes" id="UP000214646"/>
    </source>
</evidence>
<dbReference type="InterPro" id="IPR013324">
    <property type="entry name" value="RNA_pol_sigma_r3/r4-like"/>
</dbReference>
<accession>A0A225DRU1</accession>
<dbReference type="PANTHER" id="PTHR43133:SF39">
    <property type="entry name" value="SIMILAR TO RNA POLYMERASE SIGMA-E FACTOR"/>
    <property type="match status" value="1"/>
</dbReference>
<sequence length="187" mass="20857">MSVPGDAQIAAVLQAAQGGDRQAAADLLPLVYAELRELARARLAREAPGQTLTATALVHEAFLRVAGDNQMTWEGRRHFFFAAARAMREILVEQARRKAGPKQGGDRRRLELDDACAVLEPPTDDVLAVHEALEELEQRDPQAAQIVLLRYFAGMTMDETAAVLGMAERTLDRHWRYIRAWLMKRLG</sequence>
<dbReference type="InterPro" id="IPR039425">
    <property type="entry name" value="RNA_pol_sigma-70-like"/>
</dbReference>
<feature type="domain" description="RNA polymerase sigma-70 ECF-like HTH" evidence="4">
    <location>
        <begin position="8"/>
        <end position="185"/>
    </location>
</feature>
<keyword evidence="6" id="KW-1185">Reference proteome</keyword>
<dbReference type="OrthoDB" id="278371at2"/>
<dbReference type="NCBIfam" id="TIGR02999">
    <property type="entry name" value="Sig-70_X6"/>
    <property type="match status" value="1"/>
</dbReference>
<dbReference type="InterPro" id="IPR036388">
    <property type="entry name" value="WH-like_DNA-bd_sf"/>
</dbReference>
<dbReference type="Pfam" id="PF07638">
    <property type="entry name" value="Sigma70_ECF"/>
    <property type="match status" value="1"/>
</dbReference>
<dbReference type="InterPro" id="IPR053812">
    <property type="entry name" value="HTH_Sigma70_ECF-like"/>
</dbReference>
<dbReference type="Proteomes" id="UP000214646">
    <property type="component" value="Unassembled WGS sequence"/>
</dbReference>
<organism evidence="5 6">
    <name type="scientific">Fimbriiglobus ruber</name>
    <dbReference type="NCBI Taxonomy" id="1908690"/>
    <lineage>
        <taxon>Bacteria</taxon>
        <taxon>Pseudomonadati</taxon>
        <taxon>Planctomycetota</taxon>
        <taxon>Planctomycetia</taxon>
        <taxon>Gemmatales</taxon>
        <taxon>Gemmataceae</taxon>
        <taxon>Fimbriiglobus</taxon>
    </lineage>
</organism>
<evidence type="ECO:0000256" key="3">
    <source>
        <dbReference type="ARBA" id="ARBA00023163"/>
    </source>
</evidence>
<dbReference type="GO" id="GO:0016987">
    <property type="term" value="F:sigma factor activity"/>
    <property type="evidence" value="ECO:0007669"/>
    <property type="project" value="UniProtKB-KW"/>
</dbReference>
<evidence type="ECO:0000259" key="4">
    <source>
        <dbReference type="Pfam" id="PF07638"/>
    </source>
</evidence>